<dbReference type="Proteomes" id="UP001144280">
    <property type="component" value="Unassembled WGS sequence"/>
</dbReference>
<evidence type="ECO:0000256" key="3">
    <source>
        <dbReference type="ARBA" id="ARBA00022692"/>
    </source>
</evidence>
<reference evidence="8" key="1">
    <citation type="submission" date="2022-12" db="EMBL/GenBank/DDBJ databases">
        <title>New Phytohabitans aurantiacus sp. RD004123 nov., an actinomycete isolated from soil.</title>
        <authorList>
            <person name="Triningsih D.W."/>
            <person name="Harunari E."/>
            <person name="Igarashi Y."/>
        </authorList>
    </citation>
    <scope>NUCLEOTIDE SEQUENCE</scope>
    <source>
        <strain evidence="8">RD004123</strain>
    </source>
</reference>
<evidence type="ECO:0000256" key="6">
    <source>
        <dbReference type="SAM" id="Phobius"/>
    </source>
</evidence>
<dbReference type="EMBL" id="BSDI01000001">
    <property type="protein sequence ID" value="GLH95189.1"/>
    <property type="molecule type" value="Genomic_DNA"/>
</dbReference>
<dbReference type="InterPro" id="IPR042094">
    <property type="entry name" value="T2SS_GspF_sf"/>
</dbReference>
<feature type="transmembrane region" description="Helical" evidence="6">
    <location>
        <begin position="98"/>
        <end position="115"/>
    </location>
</feature>
<evidence type="ECO:0000313" key="8">
    <source>
        <dbReference type="EMBL" id="GLH95189.1"/>
    </source>
</evidence>
<evidence type="ECO:0000256" key="2">
    <source>
        <dbReference type="ARBA" id="ARBA00022475"/>
    </source>
</evidence>
<name>A0ABQ5QN51_9ACTN</name>
<feature type="transmembrane region" description="Helical" evidence="6">
    <location>
        <begin position="264"/>
        <end position="283"/>
    </location>
</feature>
<keyword evidence="5 6" id="KW-0472">Membrane</keyword>
<keyword evidence="9" id="KW-1185">Reference proteome</keyword>
<evidence type="ECO:0000256" key="5">
    <source>
        <dbReference type="ARBA" id="ARBA00023136"/>
    </source>
</evidence>
<feature type="domain" description="Type II secretion system protein GspF" evidence="7">
    <location>
        <begin position="156"/>
        <end position="281"/>
    </location>
</feature>
<keyword evidence="2" id="KW-1003">Cell membrane</keyword>
<dbReference type="PANTHER" id="PTHR35007:SF1">
    <property type="entry name" value="PILUS ASSEMBLY PROTEIN"/>
    <property type="match status" value="1"/>
</dbReference>
<dbReference type="Pfam" id="PF00482">
    <property type="entry name" value="T2SSF"/>
    <property type="match status" value="1"/>
</dbReference>
<keyword evidence="4 6" id="KW-1133">Transmembrane helix</keyword>
<organism evidence="8 9">
    <name type="scientific">Phytohabitans aurantiacus</name>
    <dbReference type="NCBI Taxonomy" id="3016789"/>
    <lineage>
        <taxon>Bacteria</taxon>
        <taxon>Bacillati</taxon>
        <taxon>Actinomycetota</taxon>
        <taxon>Actinomycetes</taxon>
        <taxon>Micromonosporales</taxon>
        <taxon>Micromonosporaceae</taxon>
    </lineage>
</organism>
<sequence>MSQLELLGVAALVFLALLVLLLVVFAPLLGGVQRRRRLAQIDDYGLNLGADKPQPRKTNPLTRAGLAVSAAILSAGGLERRFATQLDRAGMAWRPAEWVLLRLSVAVGLGVLLALPMRVVGLVLGFVMGWLATALYHRRRARQRVEKFAALLPEALQLVIGSLRSGFSLPQALEAMAKEVPAPISAEFNRMLAQVRLGLDLETALERLARRVANRDLGWTVMAIRVQREVGGNLAEVLATTVNTIRERENLRGHVRSLTAEGRLSALVLLSLPILVGGLMVAVNRDYISPLWTDPRGVMLLVIGVGLVALGAFWLSRLVRVEI</sequence>
<evidence type="ECO:0000256" key="4">
    <source>
        <dbReference type="ARBA" id="ARBA00022989"/>
    </source>
</evidence>
<protein>
    <submittedName>
        <fullName evidence="8">Secretion system protein</fullName>
    </submittedName>
</protein>
<dbReference type="Gene3D" id="1.20.81.30">
    <property type="entry name" value="Type II secretion system (T2SS), domain F"/>
    <property type="match status" value="1"/>
</dbReference>
<dbReference type="InterPro" id="IPR018076">
    <property type="entry name" value="T2SS_GspF_dom"/>
</dbReference>
<dbReference type="PANTHER" id="PTHR35007">
    <property type="entry name" value="INTEGRAL MEMBRANE PROTEIN-RELATED"/>
    <property type="match status" value="1"/>
</dbReference>
<feature type="transmembrane region" description="Helical" evidence="6">
    <location>
        <begin position="295"/>
        <end position="315"/>
    </location>
</feature>
<dbReference type="RefSeq" id="WP_281892058.1">
    <property type="nucleotide sequence ID" value="NZ_BSDI01000001.1"/>
</dbReference>
<proteinExistence type="predicted"/>
<accession>A0ABQ5QN51</accession>
<comment type="subcellular location">
    <subcellularLocation>
        <location evidence="1">Cell membrane</location>
        <topology evidence="1">Multi-pass membrane protein</topology>
    </subcellularLocation>
</comment>
<evidence type="ECO:0000259" key="7">
    <source>
        <dbReference type="Pfam" id="PF00482"/>
    </source>
</evidence>
<comment type="caution">
    <text evidence="8">The sequence shown here is derived from an EMBL/GenBank/DDBJ whole genome shotgun (WGS) entry which is preliminary data.</text>
</comment>
<feature type="transmembrane region" description="Helical" evidence="6">
    <location>
        <begin position="121"/>
        <end position="137"/>
    </location>
</feature>
<evidence type="ECO:0000256" key="1">
    <source>
        <dbReference type="ARBA" id="ARBA00004651"/>
    </source>
</evidence>
<keyword evidence="3 6" id="KW-0812">Transmembrane</keyword>
<evidence type="ECO:0000313" key="9">
    <source>
        <dbReference type="Proteomes" id="UP001144280"/>
    </source>
</evidence>
<gene>
    <name evidence="8" type="ORF">Pa4123_04610</name>
</gene>
<feature type="transmembrane region" description="Helical" evidence="6">
    <location>
        <begin position="6"/>
        <end position="29"/>
    </location>
</feature>